<dbReference type="Pfam" id="PF08313">
    <property type="entry name" value="SCA7"/>
    <property type="match status" value="1"/>
</dbReference>
<accession>A0A8S3XZE7</accession>
<feature type="region of interest" description="Disordered" evidence="1">
    <location>
        <begin position="332"/>
        <end position="357"/>
    </location>
</feature>
<dbReference type="PANTHER" id="PTHR15117">
    <property type="entry name" value="ATAXIN 7 RELATED"/>
    <property type="match status" value="1"/>
</dbReference>
<evidence type="ECO:0000313" key="3">
    <source>
        <dbReference type="EMBL" id="CAG5047096.1"/>
    </source>
</evidence>
<dbReference type="PROSITE" id="PS51505">
    <property type="entry name" value="SCA7"/>
    <property type="match status" value="1"/>
</dbReference>
<sequence length="697" mass="75250">MSGEFPFTAKIVSPVKCNEKPWDLWVSEIGHLSPRRDDDGGVFTTPAAVDAKGGASVRRVHDSHPYKLADRGQARYRRAGLNRLKYESMSLHGLFPQMDNLNAAVCHMCGVVVKCSAAYRHLLESHTGCEPILPPPPPAPTVKLKSVPSRSRHKKEVPPPPIPVDFLPVKMETSPAHNAATPLSRIVLPQPEMQYMDEASTSAAVTGEVQVSMESGELPVVSIQDTEDLPLGENITDDIFAIMNSEGIQSADDITNAADWKNIIRDIGNMQEINFPQTTDTVQSQDLYTSVDANSLYTIADTDLSSLQFATNTSPMLSSVIDTNVLNAQALKPVTPSTPSTKSQSRSKTSKSKFNLREYDPNKHCGVVTAENPKPCTRSLTCKAHALSLRRTVEGRSKPFDTLLAEHRASRDASAATSTSAPVSLHVPTVQQVPPTPLNLPPLLDTNIDLSAFNGLTTEQQVNDIYASLLNVEDPNSVLPDTSSITSLLSQPLPPGPFLLPDDADIPTDVPILSIASPVDPVPPAKVDEKPEGPPPLVPTDVCWYSSCPRPLALCTFNASHAGGAITLGKKFATVRSNIKSSLTRSCKSSSSANNYYYPNALSLSKSMHNMNNSSKSNKPEVRKLIVTCSATSGGKDVQQTLSDLFGSVEMRHTLNGHLAHVERKPRSSSIKSSKRPSAAVLDLGFPLDPLLADEKC</sequence>
<keyword evidence="4" id="KW-1185">Reference proteome</keyword>
<dbReference type="PANTHER" id="PTHR15117:SF24">
    <property type="entry name" value="SCA7 DOMAIN-CONTAINING PROTEIN"/>
    <property type="match status" value="1"/>
</dbReference>
<gene>
    <name evidence="3" type="ORF">PAPOLLO_LOCUS23765</name>
</gene>
<dbReference type="InterPro" id="IPR013243">
    <property type="entry name" value="SCA7_dom"/>
</dbReference>
<comment type="caution">
    <text evidence="3">The sequence shown here is derived from an EMBL/GenBank/DDBJ whole genome shotgun (WGS) entry which is preliminary data.</text>
</comment>
<reference evidence="3" key="1">
    <citation type="submission" date="2021-04" db="EMBL/GenBank/DDBJ databases">
        <authorList>
            <person name="Tunstrom K."/>
        </authorList>
    </citation>
    <scope>NUCLEOTIDE SEQUENCE</scope>
</reference>
<name>A0A8S3XZE7_PARAO</name>
<dbReference type="Proteomes" id="UP000691718">
    <property type="component" value="Unassembled WGS sequence"/>
</dbReference>
<dbReference type="InterPro" id="IPR052237">
    <property type="entry name" value="Ataxin-7-like_regulator"/>
</dbReference>
<proteinExistence type="predicted"/>
<evidence type="ECO:0000313" key="4">
    <source>
        <dbReference type="Proteomes" id="UP000691718"/>
    </source>
</evidence>
<dbReference type="AlphaFoldDB" id="A0A8S3XZE7"/>
<feature type="domain" description="SCA7" evidence="2">
    <location>
        <begin position="352"/>
        <end position="419"/>
    </location>
</feature>
<organism evidence="3 4">
    <name type="scientific">Parnassius apollo</name>
    <name type="common">Apollo butterfly</name>
    <name type="synonym">Papilio apollo</name>
    <dbReference type="NCBI Taxonomy" id="110799"/>
    <lineage>
        <taxon>Eukaryota</taxon>
        <taxon>Metazoa</taxon>
        <taxon>Ecdysozoa</taxon>
        <taxon>Arthropoda</taxon>
        <taxon>Hexapoda</taxon>
        <taxon>Insecta</taxon>
        <taxon>Pterygota</taxon>
        <taxon>Neoptera</taxon>
        <taxon>Endopterygota</taxon>
        <taxon>Lepidoptera</taxon>
        <taxon>Glossata</taxon>
        <taxon>Ditrysia</taxon>
        <taxon>Papilionoidea</taxon>
        <taxon>Papilionidae</taxon>
        <taxon>Parnassiinae</taxon>
        <taxon>Parnassini</taxon>
        <taxon>Parnassius</taxon>
        <taxon>Parnassius</taxon>
    </lineage>
</organism>
<protein>
    <submittedName>
        <fullName evidence="3">(apollo) hypothetical protein</fullName>
    </submittedName>
</protein>
<evidence type="ECO:0000259" key="2">
    <source>
        <dbReference type="PROSITE" id="PS51505"/>
    </source>
</evidence>
<dbReference type="OrthoDB" id="21678at2759"/>
<evidence type="ECO:0000256" key="1">
    <source>
        <dbReference type="SAM" id="MobiDB-lite"/>
    </source>
</evidence>
<dbReference type="EMBL" id="CAJQZP010001449">
    <property type="protein sequence ID" value="CAG5047096.1"/>
    <property type="molecule type" value="Genomic_DNA"/>
</dbReference>
<feature type="compositionally biased region" description="Low complexity" evidence="1">
    <location>
        <begin position="332"/>
        <end position="347"/>
    </location>
</feature>
<feature type="region of interest" description="Disordered" evidence="1">
    <location>
        <begin position="141"/>
        <end position="161"/>
    </location>
</feature>